<protein>
    <recommendedName>
        <fullName evidence="3 8">Urocanate reductase</fullName>
        <ecNumber evidence="2 8">1.3.99.33</ecNumber>
    </recommendedName>
</protein>
<dbReference type="Pfam" id="PF00890">
    <property type="entry name" value="FAD_binding_2"/>
    <property type="match status" value="1"/>
</dbReference>
<dbReference type="FunFam" id="3.90.700.10:FF:000007">
    <property type="entry name" value="NADH-dependent fumarate reductase"/>
    <property type="match status" value="1"/>
</dbReference>
<dbReference type="SUPFAM" id="SSF56425">
    <property type="entry name" value="Succinate dehydrogenase/fumarate reductase flavoprotein, catalytic domain"/>
    <property type="match status" value="1"/>
</dbReference>
<evidence type="ECO:0000313" key="10">
    <source>
        <dbReference type="EMBL" id="SMG54515.1"/>
    </source>
</evidence>
<dbReference type="Proteomes" id="UP000193834">
    <property type="component" value="Unassembled WGS sequence"/>
</dbReference>
<dbReference type="InterPro" id="IPR036188">
    <property type="entry name" value="FAD/NAD-bd_sf"/>
</dbReference>
<evidence type="ECO:0000256" key="3">
    <source>
        <dbReference type="ARBA" id="ARBA00015872"/>
    </source>
</evidence>
<dbReference type="InterPro" id="IPR003953">
    <property type="entry name" value="FAD-dep_OxRdtase_2_FAD-bd"/>
</dbReference>
<evidence type="ECO:0000256" key="6">
    <source>
        <dbReference type="ARBA" id="ARBA00023002"/>
    </source>
</evidence>
<dbReference type="InterPro" id="IPR007329">
    <property type="entry name" value="FMN-bd"/>
</dbReference>
<keyword evidence="4 8" id="KW-0285">Flavoprotein</keyword>
<organism evidence="10 11">
    <name type="scientific">Paenibacillus aquistagni</name>
    <dbReference type="NCBI Taxonomy" id="1852522"/>
    <lineage>
        <taxon>Bacteria</taxon>
        <taxon>Bacillati</taxon>
        <taxon>Bacillota</taxon>
        <taxon>Bacilli</taxon>
        <taxon>Bacillales</taxon>
        <taxon>Paenibacillaceae</taxon>
        <taxon>Paenibacillus</taxon>
    </lineage>
</organism>
<dbReference type="PROSITE" id="PS51257">
    <property type="entry name" value="PROKAR_LIPOPROTEIN"/>
    <property type="match status" value="1"/>
</dbReference>
<dbReference type="Gene3D" id="3.50.50.60">
    <property type="entry name" value="FAD/NAD(P)-binding domain"/>
    <property type="match status" value="1"/>
</dbReference>
<dbReference type="InterPro" id="IPR050315">
    <property type="entry name" value="FAD-oxidoreductase_2"/>
</dbReference>
<dbReference type="Pfam" id="PF04205">
    <property type="entry name" value="FMN_bind"/>
    <property type="match status" value="1"/>
</dbReference>
<dbReference type="EMBL" id="FXAZ01000005">
    <property type="protein sequence ID" value="SMG54515.1"/>
    <property type="molecule type" value="Genomic_DNA"/>
</dbReference>
<dbReference type="STRING" id="1852522.SAMN06295960_3754"/>
<dbReference type="InterPro" id="IPR010960">
    <property type="entry name" value="Flavocytochrome_c"/>
</dbReference>
<dbReference type="PANTHER" id="PTHR43400:SF7">
    <property type="entry name" value="FAD-DEPENDENT OXIDOREDUCTASE 2 FAD BINDING DOMAIN-CONTAINING PROTEIN"/>
    <property type="match status" value="1"/>
</dbReference>
<reference evidence="10 11" key="1">
    <citation type="submission" date="2017-04" db="EMBL/GenBank/DDBJ databases">
        <authorList>
            <person name="Afonso C.L."/>
            <person name="Miller P.J."/>
            <person name="Scott M.A."/>
            <person name="Spackman E."/>
            <person name="Goraichik I."/>
            <person name="Dimitrov K.M."/>
            <person name="Suarez D.L."/>
            <person name="Swayne D.E."/>
        </authorList>
    </citation>
    <scope>NUCLEOTIDE SEQUENCE [LARGE SCALE GENOMIC DNA]</scope>
    <source>
        <strain evidence="10 11">11</strain>
    </source>
</reference>
<keyword evidence="8" id="KW-0732">Signal</keyword>
<evidence type="ECO:0000256" key="4">
    <source>
        <dbReference type="ARBA" id="ARBA00022630"/>
    </source>
</evidence>
<evidence type="ECO:0000256" key="8">
    <source>
        <dbReference type="RuleBase" id="RU366062"/>
    </source>
</evidence>
<evidence type="ECO:0000256" key="1">
    <source>
        <dbReference type="ARBA" id="ARBA00008040"/>
    </source>
</evidence>
<evidence type="ECO:0000256" key="7">
    <source>
        <dbReference type="ARBA" id="ARBA00049922"/>
    </source>
</evidence>
<name>A0A1X7LL39_9BACL</name>
<dbReference type="SMART" id="SM00900">
    <property type="entry name" value="FMN_bind"/>
    <property type="match status" value="1"/>
</dbReference>
<dbReference type="Gene3D" id="3.90.700.10">
    <property type="entry name" value="Succinate dehydrogenase/fumarate reductase flavoprotein, catalytic domain"/>
    <property type="match status" value="1"/>
</dbReference>
<evidence type="ECO:0000256" key="2">
    <source>
        <dbReference type="ARBA" id="ARBA00013137"/>
    </source>
</evidence>
<keyword evidence="11" id="KW-1185">Reference proteome</keyword>
<evidence type="ECO:0000256" key="5">
    <source>
        <dbReference type="ARBA" id="ARBA00022827"/>
    </source>
</evidence>
<comment type="catalytic activity">
    <reaction evidence="7 8">
        <text>dihydrourocanate + A = urocanate + AH2</text>
        <dbReference type="Rhea" id="RHEA:36059"/>
        <dbReference type="ChEBI" id="CHEBI:13193"/>
        <dbReference type="ChEBI" id="CHEBI:17499"/>
        <dbReference type="ChEBI" id="CHEBI:27247"/>
        <dbReference type="ChEBI" id="CHEBI:72991"/>
        <dbReference type="EC" id="1.3.99.33"/>
    </reaction>
</comment>
<comment type="cofactor">
    <cofactor evidence="8">
        <name>FMN</name>
        <dbReference type="ChEBI" id="CHEBI:58210"/>
    </cofactor>
    <text evidence="8">Binds 1 or 2 FMN covalently per subunit.</text>
</comment>
<accession>A0A1X7LL39</accession>
<feature type="domain" description="FMN-binding" evidence="9">
    <location>
        <begin position="61"/>
        <end position="135"/>
    </location>
</feature>
<gene>
    <name evidence="10" type="ORF">SAMN06295960_3754</name>
</gene>
<dbReference type="GO" id="GO:0010181">
    <property type="term" value="F:FMN binding"/>
    <property type="evidence" value="ECO:0007669"/>
    <property type="project" value="InterPro"/>
</dbReference>
<evidence type="ECO:0000259" key="9">
    <source>
        <dbReference type="SMART" id="SM00900"/>
    </source>
</evidence>
<feature type="signal peptide" evidence="8">
    <location>
        <begin position="1"/>
        <end position="21"/>
    </location>
</feature>
<dbReference type="NCBIfam" id="TIGR01813">
    <property type="entry name" value="flavo_cyto_c"/>
    <property type="match status" value="1"/>
</dbReference>
<proteinExistence type="inferred from homology"/>
<dbReference type="PRINTS" id="PR00368">
    <property type="entry name" value="FADPNR"/>
</dbReference>
<feature type="chain" id="PRO_5039763593" description="Urocanate reductase" evidence="8">
    <location>
        <begin position="22"/>
        <end position="611"/>
    </location>
</feature>
<dbReference type="RefSeq" id="WP_244903464.1">
    <property type="nucleotide sequence ID" value="NZ_FXAZ01000005.1"/>
</dbReference>
<keyword evidence="5 8" id="KW-0274">FAD</keyword>
<sequence length="611" mass="65616">MNKHKRIWISLLTLIMVFTIAAGCSGGKNTAESEKSEHAAAEQAAGTGKYKDGVYEGREPGKGGDIVVRVSVANGDIAKVEVIDHKESELLSDEAINRIVTAVSNEKSVNVDVVSGATMTSEAVIKAIKSALVQAGGTEALFAKDPKVNHSVKEKETEQTYDVVVIGGGGAGLTAAVEARQSGANVVLLEKMSSVGGNTLVSGGGLNVPGTKQQEQNQVKDSVELFIEDTLKGGDNENNKELVSIMANNALPTANWLINDIKVEFMKDRLQQFGGHSVPRALIAKDNHGTDLIQKLQAKAEELGVVFKMETRANELITDESNKVVGVKASNAAGQELTFHANKGVIVATGGFGSNVEMRKKYNPEYDESYMTTDVPGTTGDGIVMAESIGAETLQMNYIQTYPTCNPETGIISYVANSRFDGAVLLNQEGKRFVEEMERRDVISRGIMNQSGSYAYLIWGQEVEEVGHMTEVHKQELESMVKDGVFYQADSIEELAKHFNIETDAMKAALTKYNEDVRAGKDSDFNRRGTLRTIEKAPFYIQKVVPSVHHTMGGLKINTEAQVLAADGQVIEGLFAAGEVTGGIHGTNRLGGNAVTDVIVFGRVAGKNAAK</sequence>
<dbReference type="InterPro" id="IPR027477">
    <property type="entry name" value="Succ_DH/fumarate_Rdtase_cat_sf"/>
</dbReference>
<dbReference type="GO" id="GO:0033765">
    <property type="term" value="F:steroid dehydrogenase activity, acting on the CH-CH group of donors"/>
    <property type="evidence" value="ECO:0007669"/>
    <property type="project" value="UniProtKB-ARBA"/>
</dbReference>
<dbReference type="GO" id="GO:0016020">
    <property type="term" value="C:membrane"/>
    <property type="evidence" value="ECO:0007669"/>
    <property type="project" value="InterPro"/>
</dbReference>
<dbReference type="PANTHER" id="PTHR43400">
    <property type="entry name" value="FUMARATE REDUCTASE"/>
    <property type="match status" value="1"/>
</dbReference>
<dbReference type="SUPFAM" id="SSF51905">
    <property type="entry name" value="FAD/NAD(P)-binding domain"/>
    <property type="match status" value="1"/>
</dbReference>
<dbReference type="Gene3D" id="3.90.1010.20">
    <property type="match status" value="1"/>
</dbReference>
<dbReference type="EC" id="1.3.99.33" evidence="2 8"/>
<comment type="cofactor">
    <cofactor evidence="8">
        <name>FAD</name>
        <dbReference type="ChEBI" id="CHEBI:57692"/>
    </cofactor>
    <text evidence="8">Binds 1 FAD per subunit.</text>
</comment>
<dbReference type="AlphaFoldDB" id="A0A1X7LL39"/>
<evidence type="ECO:0000313" key="11">
    <source>
        <dbReference type="Proteomes" id="UP000193834"/>
    </source>
</evidence>
<comment type="similarity">
    <text evidence="1 8">Belongs to the FAD-dependent oxidoreductase 2 family. FRD/SDH subfamily.</text>
</comment>
<keyword evidence="6 8" id="KW-0560">Oxidoreductase</keyword>